<gene>
    <name evidence="1" type="ORF">LARV_00613</name>
</gene>
<organism evidence="1">
    <name type="scientific">Longilinea arvoryzae</name>
    <dbReference type="NCBI Taxonomy" id="360412"/>
    <lineage>
        <taxon>Bacteria</taxon>
        <taxon>Bacillati</taxon>
        <taxon>Chloroflexota</taxon>
        <taxon>Anaerolineae</taxon>
        <taxon>Anaerolineales</taxon>
        <taxon>Anaerolineaceae</taxon>
        <taxon>Longilinea</taxon>
    </lineage>
</organism>
<proteinExistence type="predicted"/>
<dbReference type="Proteomes" id="UP000055060">
    <property type="component" value="Unassembled WGS sequence"/>
</dbReference>
<dbReference type="STRING" id="360412.LARV_00613"/>
<dbReference type="AlphaFoldDB" id="A0A0S7BCG1"/>
<evidence type="ECO:0000313" key="2">
    <source>
        <dbReference type="Proteomes" id="UP000055060"/>
    </source>
</evidence>
<keyword evidence="2" id="KW-1185">Reference proteome</keyword>
<reference evidence="1" key="1">
    <citation type="submission" date="2015-07" db="EMBL/GenBank/DDBJ databases">
        <title>Draft Genome Sequences of Anaerolinea thermolimosa IMO-1, Bellilinea caldifistulae GOMI-1, Leptolinea tardivitalis YMTK-2, Levilinea saccharolytica KIBI-1,Longilinea arvoryzae KOME-1, Previously Described as Members of the Anaerolineaceae (Chloroflexi).</title>
        <authorList>
            <person name="Sekiguchi Y."/>
            <person name="Ohashi A."/>
            <person name="Matsuura N."/>
            <person name="Tourlousse M.D."/>
        </authorList>
    </citation>
    <scope>NUCLEOTIDE SEQUENCE [LARGE SCALE GENOMIC DNA]</scope>
    <source>
        <strain evidence="1">KOME-1</strain>
    </source>
</reference>
<name>A0A0S7BCG1_9CHLR</name>
<protein>
    <submittedName>
        <fullName evidence="1">Uncharacterized protein</fullName>
    </submittedName>
</protein>
<accession>A0A0S7BCG1</accession>
<dbReference type="EMBL" id="DF967972">
    <property type="protein sequence ID" value="GAP12873.1"/>
    <property type="molecule type" value="Genomic_DNA"/>
</dbReference>
<sequence>MVSGFPAQVRSQGAAGICRIGPKSRVCRFAGGDGSMPPLGQGSCVGRFAGGGGCLPSWVPCSPGEPTFMPRLVTSGLRGKPRSVRRVGWHAPPLDPGSRVGRFAGGGRFVPPWVPCSPGKLTFMPRLVTSGLRGEPWVKSRPSSFIPLQPDLRKSPNRNLRANRITGNRFSKKSNNLCHNG</sequence>
<evidence type="ECO:0000313" key="1">
    <source>
        <dbReference type="EMBL" id="GAP12873.1"/>
    </source>
</evidence>